<dbReference type="Pfam" id="PF13175">
    <property type="entry name" value="AAA_15"/>
    <property type="match status" value="1"/>
</dbReference>
<evidence type="ECO:0000259" key="1">
    <source>
        <dbReference type="Pfam" id="PF13175"/>
    </source>
</evidence>
<dbReference type="SUPFAM" id="SSF52540">
    <property type="entry name" value="P-loop containing nucleoside triphosphate hydrolases"/>
    <property type="match status" value="1"/>
</dbReference>
<organism evidence="2">
    <name type="scientific">marine sediment metagenome</name>
    <dbReference type="NCBI Taxonomy" id="412755"/>
    <lineage>
        <taxon>unclassified sequences</taxon>
        <taxon>metagenomes</taxon>
        <taxon>ecological metagenomes</taxon>
    </lineage>
</organism>
<gene>
    <name evidence="2" type="ORF">S01H4_31255</name>
</gene>
<proteinExistence type="predicted"/>
<evidence type="ECO:0000313" key="2">
    <source>
        <dbReference type="EMBL" id="GAG78945.1"/>
    </source>
</evidence>
<accession>X1A9C6</accession>
<dbReference type="InterPro" id="IPR041685">
    <property type="entry name" value="AAA_GajA/Old/RecF-like"/>
</dbReference>
<protein>
    <recommendedName>
        <fullName evidence="1">Endonuclease GajA/Old nuclease/RecF-like AAA domain-containing protein</fullName>
    </recommendedName>
</protein>
<name>X1A9C6_9ZZZZ</name>
<feature type="non-terminal residue" evidence="2">
    <location>
        <position position="277"/>
    </location>
</feature>
<dbReference type="InterPro" id="IPR051396">
    <property type="entry name" value="Bact_Antivir_Def_Nuclease"/>
</dbReference>
<dbReference type="Gene3D" id="3.40.50.300">
    <property type="entry name" value="P-loop containing nucleotide triphosphate hydrolases"/>
    <property type="match status" value="1"/>
</dbReference>
<comment type="caution">
    <text evidence="2">The sequence shown here is derived from an EMBL/GenBank/DDBJ whole genome shotgun (WGS) entry which is preliminary data.</text>
</comment>
<dbReference type="InterPro" id="IPR027417">
    <property type="entry name" value="P-loop_NTPase"/>
</dbReference>
<reference evidence="2" key="1">
    <citation type="journal article" date="2014" name="Front. Microbiol.">
        <title>High frequency of phylogenetically diverse reductive dehalogenase-homologous genes in deep subseafloor sedimentary metagenomes.</title>
        <authorList>
            <person name="Kawai M."/>
            <person name="Futagami T."/>
            <person name="Toyoda A."/>
            <person name="Takaki Y."/>
            <person name="Nishi S."/>
            <person name="Hori S."/>
            <person name="Arai W."/>
            <person name="Tsubouchi T."/>
            <person name="Morono Y."/>
            <person name="Uchiyama I."/>
            <person name="Ito T."/>
            <person name="Fujiyama A."/>
            <person name="Inagaki F."/>
            <person name="Takami H."/>
        </authorList>
    </citation>
    <scope>NUCLEOTIDE SEQUENCE</scope>
    <source>
        <strain evidence="2">Expedition CK06-06</strain>
    </source>
</reference>
<feature type="domain" description="Endonuclease GajA/Old nuclease/RecF-like AAA" evidence="1">
    <location>
        <begin position="7"/>
        <end position="128"/>
    </location>
</feature>
<dbReference type="EMBL" id="BART01016217">
    <property type="protein sequence ID" value="GAG78945.1"/>
    <property type="molecule type" value="Genomic_DNA"/>
</dbReference>
<sequence length="277" mass="31733">MGAVCLKICNLKIHRYKSIEQLEMTKLDALNVLVGENGSGKTNILELLLLFFREFSRIGRTTSQLTPEHWYKREQSEPIKIHIDLEFTQQELEIIFGSSLARFVSLYLKEKEGYISISASLSSSGQWNESRILLHDLGLHEKGAQMELQEFLNEVGFKISVEYMYFVKPQSENEKQLAVTEGVPYLLDDGRKEAHRLDLSLIPYLVSEAHIELDEWWSKEEAIVNSNALSLVDYKIQSVNQNLDALSEIIRESLIVVQNIHQQALSPVRSESIPPDE</sequence>
<dbReference type="AlphaFoldDB" id="X1A9C6"/>
<dbReference type="PANTHER" id="PTHR43581">
    <property type="entry name" value="ATP/GTP PHOSPHATASE"/>
    <property type="match status" value="1"/>
</dbReference>
<dbReference type="PANTHER" id="PTHR43581:SF4">
    <property type="entry name" value="ATP_GTP PHOSPHATASE"/>
    <property type="match status" value="1"/>
</dbReference>